<accession>A0ABR7UIV4</accession>
<name>A0ABR7UIV4_9BRAD</name>
<dbReference type="EMBL" id="JAATTO010000085">
    <property type="protein sequence ID" value="MBC9983890.1"/>
    <property type="molecule type" value="Genomic_DNA"/>
</dbReference>
<protein>
    <recommendedName>
        <fullName evidence="3">DUF1902 domain-containing protein</fullName>
    </recommendedName>
</protein>
<proteinExistence type="predicted"/>
<gene>
    <name evidence="1" type="ORF">HA482_37510</name>
</gene>
<evidence type="ECO:0008006" key="3">
    <source>
        <dbReference type="Google" id="ProtNLM"/>
    </source>
</evidence>
<comment type="caution">
    <text evidence="1">The sequence shown here is derived from an EMBL/GenBank/DDBJ whole genome shotgun (WGS) entry which is preliminary data.</text>
</comment>
<organism evidence="1 2">
    <name type="scientific">Bradyrhizobium campsiandrae</name>
    <dbReference type="NCBI Taxonomy" id="1729892"/>
    <lineage>
        <taxon>Bacteria</taxon>
        <taxon>Pseudomonadati</taxon>
        <taxon>Pseudomonadota</taxon>
        <taxon>Alphaproteobacteria</taxon>
        <taxon>Hyphomicrobiales</taxon>
        <taxon>Nitrobacteraceae</taxon>
        <taxon>Bradyrhizobium</taxon>
    </lineage>
</organism>
<evidence type="ECO:0000313" key="1">
    <source>
        <dbReference type="EMBL" id="MBC9983890.1"/>
    </source>
</evidence>
<evidence type="ECO:0000313" key="2">
    <source>
        <dbReference type="Proteomes" id="UP000639516"/>
    </source>
</evidence>
<sequence length="80" mass="8813">MARSFQPGVYLVRVLTDDRTHRLWVAAGSSPEDAVGLVLDAIPEGWSASPALERLTPAEIDGLNLRQGDVQEIVRTIRRC</sequence>
<reference evidence="1 2" key="1">
    <citation type="journal article" date="2020" name="Arch. Microbiol.">
        <title>Bradyrhizobium campsiandrae sp. nov., a nitrogen-fixing bacterial strain isolated from a native leguminous tree from the Amazon adapted to flooded conditions.</title>
        <authorList>
            <person name="Cabral Michel D."/>
            <person name="Martins da Costa E."/>
            <person name="Azarias Guimaraes A."/>
            <person name="Soares de Carvalho T."/>
            <person name="Santos de Castro Caputo P."/>
            <person name="Willems A."/>
            <person name="de Souza Moreira F.M."/>
        </authorList>
    </citation>
    <scope>NUCLEOTIDE SEQUENCE [LARGE SCALE GENOMIC DNA]</scope>
    <source>
        <strain evidence="2">INPA 384B</strain>
    </source>
</reference>
<dbReference type="RefSeq" id="WP_188108013.1">
    <property type="nucleotide sequence ID" value="NZ_JAANIH010000102.1"/>
</dbReference>
<keyword evidence="2" id="KW-1185">Reference proteome</keyword>
<dbReference type="Proteomes" id="UP000639516">
    <property type="component" value="Unassembled WGS sequence"/>
</dbReference>